<accession>A0A0M4FHJ3</accession>
<name>A0A0M4FHJ3_9BACI</name>
<evidence type="ECO:0000313" key="1">
    <source>
        <dbReference type="EMBL" id="ALC82211.1"/>
    </source>
</evidence>
<protein>
    <recommendedName>
        <fullName evidence="3">Inner spore coat protein</fullName>
    </recommendedName>
</protein>
<sequence length="123" mass="14299">MFHYFPYYHPYYRVIYNKPQYYRHPALPPVNPQIFMKSAKQSTLLLKQAEILVLKLSSSPDLSKNIMAAAQESKEKIVLQLLKQTGVTSDLRVMFNPDGIHIELSQSNEKVTLFLRWSLEGNI</sequence>
<keyword evidence="2" id="KW-1185">Reference proteome</keyword>
<dbReference type="AlphaFoldDB" id="A0A0M4FHJ3"/>
<organism evidence="1 2">
    <name type="scientific">Bacillus gobiensis</name>
    <dbReference type="NCBI Taxonomy" id="1441095"/>
    <lineage>
        <taxon>Bacteria</taxon>
        <taxon>Bacillati</taxon>
        <taxon>Bacillota</taxon>
        <taxon>Bacilli</taxon>
        <taxon>Bacillales</taxon>
        <taxon>Bacillaceae</taxon>
        <taxon>Bacillus</taxon>
    </lineage>
</organism>
<gene>
    <name evidence="1" type="ORF">AM592_11945</name>
</gene>
<evidence type="ECO:0008006" key="3">
    <source>
        <dbReference type="Google" id="ProtNLM"/>
    </source>
</evidence>
<dbReference type="Proteomes" id="UP000067625">
    <property type="component" value="Chromosome"/>
</dbReference>
<dbReference type="OrthoDB" id="2615349at2"/>
<reference evidence="2" key="1">
    <citation type="submission" date="2015-08" db="EMBL/GenBank/DDBJ databases">
        <title>Genome sequencing project for genomic taxonomy and phylogenomics of Bacillus-like bacteria.</title>
        <authorList>
            <person name="Liu B."/>
            <person name="Wang J."/>
            <person name="Zhu Y."/>
            <person name="Liu G."/>
            <person name="Chen Q."/>
            <person name="Chen Z."/>
            <person name="Lan J."/>
            <person name="Che J."/>
            <person name="Ge C."/>
            <person name="Shi H."/>
            <person name="Pan Z."/>
            <person name="Liu X."/>
        </authorList>
    </citation>
    <scope>NUCLEOTIDE SEQUENCE [LARGE SCALE GENOMIC DNA]</scope>
    <source>
        <strain evidence="2">FJAT-4402</strain>
    </source>
</reference>
<dbReference type="InterPro" id="IPR058870">
    <property type="entry name" value="YuzC"/>
</dbReference>
<proteinExistence type="predicted"/>
<evidence type="ECO:0000313" key="2">
    <source>
        <dbReference type="Proteomes" id="UP000067625"/>
    </source>
</evidence>
<reference evidence="1 2" key="2">
    <citation type="journal article" date="2016" name="Int. J. Syst. Evol. Microbiol.">
        <title>Bacillus gobiensis sp. nov., isolated from a soil sample.</title>
        <authorList>
            <person name="Liu B."/>
            <person name="Liu G.H."/>
            <person name="Cetin S."/>
            <person name="Schumann P."/>
            <person name="Pan Z.Z."/>
            <person name="Chen Q.Q."/>
        </authorList>
    </citation>
    <scope>NUCLEOTIDE SEQUENCE [LARGE SCALE GENOMIC DNA]</scope>
    <source>
        <strain evidence="1 2">FJAT-4402</strain>
    </source>
</reference>
<dbReference type="EMBL" id="CP012600">
    <property type="protein sequence ID" value="ALC82211.1"/>
    <property type="molecule type" value="Genomic_DNA"/>
</dbReference>
<dbReference type="RefSeq" id="WP_053603995.1">
    <property type="nucleotide sequence ID" value="NZ_CP012600.1"/>
</dbReference>
<dbReference type="PATRIC" id="fig|1441095.3.peg.2614"/>
<dbReference type="Pfam" id="PF26344">
    <property type="entry name" value="YuzC"/>
    <property type="match status" value="1"/>
</dbReference>